<reference evidence="1 2" key="1">
    <citation type="journal article" date="2022" name="bioRxiv">
        <title>The genome of the oomycete Peronosclerospora sorghi, a cosmopolitan pathogen of maize and sorghum, is inflated with dispersed pseudogenes.</title>
        <authorList>
            <person name="Fletcher K."/>
            <person name="Martin F."/>
            <person name="Isakeit T."/>
            <person name="Cavanaugh K."/>
            <person name="Magill C."/>
            <person name="Michelmore R."/>
        </authorList>
    </citation>
    <scope>NUCLEOTIDE SEQUENCE [LARGE SCALE GENOMIC DNA]</scope>
    <source>
        <strain evidence="1">P6</strain>
    </source>
</reference>
<dbReference type="Proteomes" id="UP001163321">
    <property type="component" value="Chromosome 8"/>
</dbReference>
<gene>
    <name evidence="1" type="ORF">PsorP6_003580</name>
</gene>
<evidence type="ECO:0000313" key="1">
    <source>
        <dbReference type="EMBL" id="KAI9908828.1"/>
    </source>
</evidence>
<comment type="caution">
    <text evidence="1">The sequence shown here is derived from an EMBL/GenBank/DDBJ whole genome shotgun (WGS) entry which is preliminary data.</text>
</comment>
<name>A0ACC0VQQ7_9STRA</name>
<protein>
    <submittedName>
        <fullName evidence="1">Uncharacterized protein</fullName>
    </submittedName>
</protein>
<accession>A0ACC0VQQ7</accession>
<organism evidence="1 2">
    <name type="scientific">Peronosclerospora sorghi</name>
    <dbReference type="NCBI Taxonomy" id="230839"/>
    <lineage>
        <taxon>Eukaryota</taxon>
        <taxon>Sar</taxon>
        <taxon>Stramenopiles</taxon>
        <taxon>Oomycota</taxon>
        <taxon>Peronosporomycetes</taxon>
        <taxon>Peronosporales</taxon>
        <taxon>Peronosporaceae</taxon>
        <taxon>Peronosclerospora</taxon>
    </lineage>
</organism>
<sequence length="192" mass="21292">MNPYLRLQLIQTNPYLSVKVKTRVMTTEIKVIMKLRTRTEMTSETITSLSRANNFTIEANTSDLLELNQLLSPQEIEPFGVVAVDESLSSDSNSGLTDDNICDGVAGESKFACLVWPGATSYLAFSILKELHFTAVPAVNDGLNSHVIQLGWIIVAVESDESVARRQRSVILGTVIRVRQDCVSRWHALPSR</sequence>
<keyword evidence="2" id="KW-1185">Reference proteome</keyword>
<proteinExistence type="predicted"/>
<evidence type="ECO:0000313" key="2">
    <source>
        <dbReference type="Proteomes" id="UP001163321"/>
    </source>
</evidence>
<dbReference type="EMBL" id="CM047587">
    <property type="protein sequence ID" value="KAI9908828.1"/>
    <property type="molecule type" value="Genomic_DNA"/>
</dbReference>